<dbReference type="Gene3D" id="2.160.20.120">
    <property type="match status" value="1"/>
</dbReference>
<name>A0A4Q0XMI2_9FLAO</name>
<feature type="domain" description="Putative auto-transporter adhesin head GIN" evidence="1">
    <location>
        <begin position="38"/>
        <end position="220"/>
    </location>
</feature>
<gene>
    <name evidence="2" type="ORF">ESZ48_01935</name>
</gene>
<reference evidence="2 3" key="1">
    <citation type="submission" date="2019-01" db="EMBL/GenBank/DDBJ databases">
        <title>Genome sequence of the Antarctic species Gelidibacter gilvus ACAM 158(T).</title>
        <authorList>
            <person name="Bowman J.P."/>
        </authorList>
    </citation>
    <scope>NUCLEOTIDE SEQUENCE [LARGE SCALE GENOMIC DNA]</scope>
    <source>
        <strain evidence="2 3">IC158</strain>
    </source>
</reference>
<sequence>MKKATILITAVFTLFSLVSCKDLKSESNTSKTYDISEFTSLNLELIGEVFYEQSDSAYLNVSGSSILIDALKVSDDEGELSIEMRNKRKFTGKKKLVVRVGSPHLAKVNFESIGTLHIKNKFISDELSISNKGVGEIIIDDCQVETFSLTSKSIGSIKIKGTSNLTSINSVGLGEIDASEFKSKRVKIVSEGMENMSVYAEESIDITMKGLGNINYYGNPAEVKTDISKLGNVNRIK</sequence>
<proteinExistence type="predicted"/>
<dbReference type="OrthoDB" id="1334517at2"/>
<dbReference type="RefSeq" id="WP_129015615.1">
    <property type="nucleotide sequence ID" value="NZ_SDDZ01000001.1"/>
</dbReference>
<dbReference type="PANTHER" id="PTHR39200">
    <property type="entry name" value="HYPOTHETICAL EXPORTED PROTEIN"/>
    <property type="match status" value="1"/>
</dbReference>
<dbReference type="PROSITE" id="PS51257">
    <property type="entry name" value="PROKAR_LIPOPROTEIN"/>
    <property type="match status" value="1"/>
</dbReference>
<dbReference type="Proteomes" id="UP000289792">
    <property type="component" value="Unassembled WGS sequence"/>
</dbReference>
<keyword evidence="3" id="KW-1185">Reference proteome</keyword>
<evidence type="ECO:0000313" key="3">
    <source>
        <dbReference type="Proteomes" id="UP000289792"/>
    </source>
</evidence>
<dbReference type="EMBL" id="SDDZ01000001">
    <property type="protein sequence ID" value="RXJ52481.1"/>
    <property type="molecule type" value="Genomic_DNA"/>
</dbReference>
<dbReference type="Pfam" id="PF10988">
    <property type="entry name" value="DUF2807"/>
    <property type="match status" value="1"/>
</dbReference>
<evidence type="ECO:0000259" key="1">
    <source>
        <dbReference type="Pfam" id="PF10988"/>
    </source>
</evidence>
<comment type="caution">
    <text evidence="2">The sequence shown here is derived from an EMBL/GenBank/DDBJ whole genome shotgun (WGS) entry which is preliminary data.</text>
</comment>
<dbReference type="PANTHER" id="PTHR39200:SF1">
    <property type="entry name" value="AUTO-TRANSPORTER ADHESIN HEAD GIN DOMAIN-CONTAINING PROTEIN-RELATED"/>
    <property type="match status" value="1"/>
</dbReference>
<dbReference type="AlphaFoldDB" id="A0A4Q0XMI2"/>
<accession>A0A4Q0XMI2</accession>
<dbReference type="InterPro" id="IPR021255">
    <property type="entry name" value="DUF2807"/>
</dbReference>
<protein>
    <submittedName>
        <fullName evidence="2">DUF2807 domain-containing protein</fullName>
    </submittedName>
</protein>
<evidence type="ECO:0000313" key="2">
    <source>
        <dbReference type="EMBL" id="RXJ52481.1"/>
    </source>
</evidence>
<organism evidence="2 3">
    <name type="scientific">Gelidibacter gilvus</name>
    <dbReference type="NCBI Taxonomy" id="59602"/>
    <lineage>
        <taxon>Bacteria</taxon>
        <taxon>Pseudomonadati</taxon>
        <taxon>Bacteroidota</taxon>
        <taxon>Flavobacteriia</taxon>
        <taxon>Flavobacteriales</taxon>
        <taxon>Flavobacteriaceae</taxon>
        <taxon>Gelidibacter</taxon>
    </lineage>
</organism>